<evidence type="ECO:0000259" key="1">
    <source>
        <dbReference type="PROSITE" id="PS50904"/>
    </source>
</evidence>
<dbReference type="InterPro" id="IPR006797">
    <property type="entry name" value="PRELI/MSF1_dom"/>
</dbReference>
<evidence type="ECO:0000313" key="2">
    <source>
        <dbReference type="EMBL" id="KII66459.1"/>
    </source>
</evidence>
<dbReference type="OrthoDB" id="407630at2759"/>
<evidence type="ECO:0000313" key="3">
    <source>
        <dbReference type="Proteomes" id="UP000031668"/>
    </source>
</evidence>
<dbReference type="GO" id="GO:0005758">
    <property type="term" value="C:mitochondrial intermembrane space"/>
    <property type="evidence" value="ECO:0007669"/>
    <property type="project" value="InterPro"/>
</dbReference>
<dbReference type="Pfam" id="PF04707">
    <property type="entry name" value="PRELI"/>
    <property type="match status" value="1"/>
</dbReference>
<gene>
    <name evidence="2" type="ORF">RF11_02780</name>
</gene>
<dbReference type="AlphaFoldDB" id="A0A0C2IM00"/>
<comment type="caution">
    <text evidence="2">The sequence shown here is derived from an EMBL/GenBank/DDBJ whole genome shotgun (WGS) entry which is preliminary data.</text>
</comment>
<dbReference type="EMBL" id="JWZT01003531">
    <property type="protein sequence ID" value="KII66459.1"/>
    <property type="molecule type" value="Genomic_DNA"/>
</dbReference>
<dbReference type="InterPro" id="IPR037365">
    <property type="entry name" value="Slowmo/Ups"/>
</dbReference>
<reference evidence="2 3" key="1">
    <citation type="journal article" date="2014" name="Genome Biol. Evol.">
        <title>The genome of the myxosporean Thelohanellus kitauei shows adaptations to nutrient acquisition within its fish host.</title>
        <authorList>
            <person name="Yang Y."/>
            <person name="Xiong J."/>
            <person name="Zhou Z."/>
            <person name="Huo F."/>
            <person name="Miao W."/>
            <person name="Ran C."/>
            <person name="Liu Y."/>
            <person name="Zhang J."/>
            <person name="Feng J."/>
            <person name="Wang M."/>
            <person name="Wang M."/>
            <person name="Wang L."/>
            <person name="Yao B."/>
        </authorList>
    </citation>
    <scope>NUCLEOTIDE SEQUENCE [LARGE SCALE GENOMIC DNA]</scope>
    <source>
        <strain evidence="2">Wuqing</strain>
    </source>
</reference>
<dbReference type="PROSITE" id="PS50904">
    <property type="entry name" value="PRELI_MSF1"/>
    <property type="match status" value="1"/>
</dbReference>
<sequence>MKEWSDSTILGCPWNVASLAVWKKYPNPFAPFVSSTDILDRHVDEMGRLHTLRLFTVHEPITWPLNKLLDFATGGGLSMHMLERSIVDPVTRTHTSHSVNLSMNSLCLNHELIEYSQQSENNTKMVTDIIVDVKACMFFDAEEYMVSRYQSNRVNGLRAINHTISAETITEHHDKFMRQINETLPLGFSKNHDRSIFRRNIRDLKSSPLYSFRIFNYPDAIWAHFNELDHKQMWDDFKLSLQKDVENLSKSIDEKFQKLVPDTPVHKNTDGCNCSP</sequence>
<feature type="domain" description="PRELI/MSF1" evidence="1">
    <location>
        <begin position="1"/>
        <end position="172"/>
    </location>
</feature>
<dbReference type="PANTHER" id="PTHR11158">
    <property type="entry name" value="MSF1/PX19 RELATED"/>
    <property type="match status" value="1"/>
</dbReference>
<keyword evidence="3" id="KW-1185">Reference proteome</keyword>
<dbReference type="Proteomes" id="UP000031668">
    <property type="component" value="Unassembled WGS sequence"/>
</dbReference>
<protein>
    <submittedName>
        <fullName evidence="2">Protein slowmo 1</fullName>
    </submittedName>
</protein>
<proteinExistence type="predicted"/>
<accession>A0A0C2IM00</accession>
<name>A0A0C2IM00_THEKT</name>
<organism evidence="2 3">
    <name type="scientific">Thelohanellus kitauei</name>
    <name type="common">Myxosporean</name>
    <dbReference type="NCBI Taxonomy" id="669202"/>
    <lineage>
        <taxon>Eukaryota</taxon>
        <taxon>Metazoa</taxon>
        <taxon>Cnidaria</taxon>
        <taxon>Myxozoa</taxon>
        <taxon>Myxosporea</taxon>
        <taxon>Bivalvulida</taxon>
        <taxon>Platysporina</taxon>
        <taxon>Myxobolidae</taxon>
        <taxon>Thelohanellus</taxon>
    </lineage>
</organism>